<sequence>MGTVQRRFCPHCDRLVNSVKDGYVMQDQRQRYRCKVCNRTWTDERRKPNLKKETPEERKSYQAQILRAAGVSDKKITRLLPGVRFHGEEKGPNKINPKTRVLHCERPTALELINRHSTLQFENSKIEMVIVVTENDTFVATPKRPREKRKKSYFSMDDYEAGPLPREAEDATFVLQIDYLRKKEEDE</sequence>
<gene>
    <name evidence="1" type="ORF">NCTC11190_00343</name>
</gene>
<dbReference type="EMBL" id="UGVL01000001">
    <property type="protein sequence ID" value="SUE33146.1"/>
    <property type="molecule type" value="Genomic_DNA"/>
</dbReference>
<keyword evidence="2" id="KW-1185">Reference proteome</keyword>
<protein>
    <submittedName>
        <fullName evidence="1">Transposase and inactivated derivatives</fullName>
    </submittedName>
</protein>
<name>A0A379MNW2_9BACT</name>
<organism evidence="1 2">
    <name type="scientific">Rikenella microfusus</name>
    <dbReference type="NCBI Taxonomy" id="28139"/>
    <lineage>
        <taxon>Bacteria</taxon>
        <taxon>Pseudomonadati</taxon>
        <taxon>Bacteroidota</taxon>
        <taxon>Bacteroidia</taxon>
        <taxon>Bacteroidales</taxon>
        <taxon>Rikenellaceae</taxon>
        <taxon>Rikenella</taxon>
    </lineage>
</organism>
<dbReference type="AlphaFoldDB" id="A0A379MNW2"/>
<accession>A0A379MNW2</accession>
<proteinExistence type="predicted"/>
<dbReference type="Proteomes" id="UP000255233">
    <property type="component" value="Unassembled WGS sequence"/>
</dbReference>
<reference evidence="1 2" key="1">
    <citation type="submission" date="2018-06" db="EMBL/GenBank/DDBJ databases">
        <authorList>
            <consortium name="Pathogen Informatics"/>
            <person name="Doyle S."/>
        </authorList>
    </citation>
    <scope>NUCLEOTIDE SEQUENCE [LARGE SCALE GENOMIC DNA]</scope>
    <source>
        <strain evidence="1 2">NCTC11190</strain>
    </source>
</reference>
<evidence type="ECO:0000313" key="2">
    <source>
        <dbReference type="Proteomes" id="UP000255233"/>
    </source>
</evidence>
<evidence type="ECO:0000313" key="1">
    <source>
        <dbReference type="EMBL" id="SUE33146.1"/>
    </source>
</evidence>